<gene>
    <name evidence="2" type="ORF">SRCM100623_01741</name>
</gene>
<name>A0A0K0TAA3_ACEPA</name>
<evidence type="ECO:0000313" key="2">
    <source>
        <dbReference type="EMBL" id="OAZ72270.1"/>
    </source>
</evidence>
<dbReference type="PROSITE" id="PS51257">
    <property type="entry name" value="PROKAR_LIPOPROTEIN"/>
    <property type="match status" value="1"/>
</dbReference>
<feature type="signal peptide" evidence="1">
    <location>
        <begin position="1"/>
        <end position="20"/>
    </location>
</feature>
<feature type="chain" id="PRO_5011146315" description="Glycine zipper family protein" evidence="1">
    <location>
        <begin position="21"/>
        <end position="147"/>
    </location>
</feature>
<keyword evidence="1" id="KW-0732">Signal</keyword>
<evidence type="ECO:0000313" key="3">
    <source>
        <dbReference type="Proteomes" id="UP000093796"/>
    </source>
</evidence>
<dbReference type="AlphaFoldDB" id="A0A0K0TAA3"/>
<sequence>MKLHKAAFAFLPALLLAACAETPMGPTAQVLPGPGKDYGTFLQEQNFCRSQAAAAVHGQAGSQNRKALYGGLATTALGAGLGAAVGGGTGAGIGAAAGALGGGLGGSAYSNSQQGGIQTQYNNAYVACMVAYKNVLPAPNAGYMPQQ</sequence>
<evidence type="ECO:0000256" key="1">
    <source>
        <dbReference type="SAM" id="SignalP"/>
    </source>
</evidence>
<dbReference type="OrthoDB" id="7226303at2"/>
<dbReference type="PATRIC" id="fig|438.10.peg.1148"/>
<dbReference type="Proteomes" id="UP000093796">
    <property type="component" value="Unassembled WGS sequence"/>
</dbReference>
<organism evidence="2 3">
    <name type="scientific">Acetobacter pasteurianus</name>
    <name type="common">Acetobacter turbidans</name>
    <dbReference type="NCBI Taxonomy" id="438"/>
    <lineage>
        <taxon>Bacteria</taxon>
        <taxon>Pseudomonadati</taxon>
        <taxon>Pseudomonadota</taxon>
        <taxon>Alphaproteobacteria</taxon>
        <taxon>Acetobacterales</taxon>
        <taxon>Acetobacteraceae</taxon>
        <taxon>Acetobacter</taxon>
    </lineage>
</organism>
<protein>
    <recommendedName>
        <fullName evidence="4">Glycine zipper family protein</fullName>
    </recommendedName>
</protein>
<accession>A0A0K0TAA3</accession>
<dbReference type="RefSeq" id="WP_006116868.1">
    <property type="nucleotide sequence ID" value="NZ_CP012111.1"/>
</dbReference>
<comment type="caution">
    <text evidence="2">The sequence shown here is derived from an EMBL/GenBank/DDBJ whole genome shotgun (WGS) entry which is preliminary data.</text>
</comment>
<proteinExistence type="predicted"/>
<reference evidence="2 3" key="1">
    <citation type="submission" date="2016-05" db="EMBL/GenBank/DDBJ databases">
        <title>Genome sequencing of Acetobacter pasteurianus strain SRCM100623.</title>
        <authorList>
            <person name="Song Y.R."/>
        </authorList>
    </citation>
    <scope>NUCLEOTIDE SEQUENCE [LARGE SCALE GENOMIC DNA]</scope>
    <source>
        <strain evidence="2 3">SRCM100623</strain>
    </source>
</reference>
<dbReference type="EMBL" id="LYUD01000101">
    <property type="protein sequence ID" value="OAZ72270.1"/>
    <property type="molecule type" value="Genomic_DNA"/>
</dbReference>
<evidence type="ECO:0008006" key="4">
    <source>
        <dbReference type="Google" id="ProtNLM"/>
    </source>
</evidence>